<evidence type="ECO:0000313" key="1">
    <source>
        <dbReference type="EMBL" id="WWQ62434.1"/>
    </source>
</evidence>
<accession>A0ACD5A6A8</accession>
<organism evidence="1 2">
    <name type="scientific">Streptomyces citrinus</name>
    <dbReference type="NCBI Taxonomy" id="3118173"/>
    <lineage>
        <taxon>Bacteria</taxon>
        <taxon>Bacillati</taxon>
        <taxon>Actinomycetota</taxon>
        <taxon>Actinomycetes</taxon>
        <taxon>Kitasatosporales</taxon>
        <taxon>Streptomycetaceae</taxon>
        <taxon>Streptomyces</taxon>
    </lineage>
</organism>
<proteinExistence type="predicted"/>
<gene>
    <name evidence="1" type="ORF">V2W30_03005</name>
</gene>
<dbReference type="EMBL" id="CP146022">
    <property type="protein sequence ID" value="WWQ62434.1"/>
    <property type="molecule type" value="Genomic_DNA"/>
</dbReference>
<protein>
    <submittedName>
        <fullName evidence="1">Alpha/beta hydrolase</fullName>
    </submittedName>
</protein>
<keyword evidence="2" id="KW-1185">Reference proteome</keyword>
<evidence type="ECO:0000313" key="2">
    <source>
        <dbReference type="Proteomes" id="UP001432251"/>
    </source>
</evidence>
<name>A0ACD5A6A8_9ACTN</name>
<dbReference type="Proteomes" id="UP001432251">
    <property type="component" value="Chromosome"/>
</dbReference>
<sequence length="313" mass="34860">MTAHLPIAAWEQVTARDVATNGITLRVFEHGPRDTDKPLVVLCHGFPELAFSWRHQILALAAAGYRVLAPDMRGFGGSSRPADVDAYDMPTICGDLAGLLDDVGADDAVFVGHDWGASVVWHMAWLHPERVRAVAGMSVPVTPRSPVPPLSTLRRRLGDDFYIVWFQEPGVADRALARNVRRTLVSREVWTARWAAREDEELKPPRWLGEEELAYYVAAFEETGFTGGLNYYRNLDRTWELTEHLRGRTIDCPSLFVIGSRDPVGRFTPTEKLGQVLTDLRGHLVLDGAGHWIQQERAEEVDAALLDFLAGVG</sequence>
<reference evidence="1" key="1">
    <citation type="journal article" date="2025" name="Int. J. Syst. Evol. Microbiol.">
        <title>Streptomyces citrinus sp. nov., with yellow diffusible pigment.</title>
        <authorList>
            <person name="He Y."/>
            <person name="Yang E."/>
            <person name="Xu J."/>
            <person name="Sun Y."/>
            <person name="Sun L."/>
        </authorList>
    </citation>
    <scope>NUCLEOTIDE SEQUENCE</scope>
    <source>
        <strain evidence="1">Q6</strain>
    </source>
</reference>
<keyword evidence="1" id="KW-0378">Hydrolase</keyword>